<organism evidence="2 3">
    <name type="scientific">Pristionchus pacificus</name>
    <name type="common">Parasitic nematode worm</name>
    <dbReference type="NCBI Taxonomy" id="54126"/>
    <lineage>
        <taxon>Eukaryota</taxon>
        <taxon>Metazoa</taxon>
        <taxon>Ecdysozoa</taxon>
        <taxon>Nematoda</taxon>
        <taxon>Chromadorea</taxon>
        <taxon>Rhabditida</taxon>
        <taxon>Rhabditina</taxon>
        <taxon>Diplogasteromorpha</taxon>
        <taxon>Diplogasteroidea</taxon>
        <taxon>Neodiplogasteridae</taxon>
        <taxon>Pristionchus</taxon>
    </lineage>
</organism>
<dbReference type="AlphaFoldDB" id="A0A2A6CUL7"/>
<feature type="compositionally biased region" description="Basic and acidic residues" evidence="1">
    <location>
        <begin position="205"/>
        <end position="220"/>
    </location>
</feature>
<reference evidence="2" key="2">
    <citation type="submission" date="2022-06" db="UniProtKB">
        <authorList>
            <consortium name="EnsemblMetazoa"/>
        </authorList>
    </citation>
    <scope>IDENTIFICATION</scope>
    <source>
        <strain evidence="2">PS312</strain>
    </source>
</reference>
<evidence type="ECO:0000313" key="3">
    <source>
        <dbReference type="Proteomes" id="UP000005239"/>
    </source>
</evidence>
<accession>A0A8R1YG16</accession>
<name>A0A2A6CUL7_PRIPA</name>
<dbReference type="Proteomes" id="UP000005239">
    <property type="component" value="Unassembled WGS sequence"/>
</dbReference>
<sequence>MDADKSQRGAYITGPASDFIVRRFLEQKEHLLHWNARGASNGAALRRNAAESVTTEFNKIFPTLDKTFEQLRDHFTKRRDGLKKLFDVAIEKLKNPSEIDGLIIQYLKKTDFLGVGPESLETGWALRMENNNSKPMEMTVDDDDEDAIEILDQRKKVRPSKSGKLSRAGFEKARVQSQAEWIRSVAQPMSDRAASMGYGPKKRSHSDGEFPKEKKSKMESEDSVEILNTAVSSVNLLTGQLAAISAKADAGAALAEQLRALVKYGQPTREHLEDMLSSYVCYNIIDAKVQSATSSKGSPMDNVISLP</sequence>
<proteinExistence type="predicted"/>
<protein>
    <submittedName>
        <fullName evidence="2">Uncharacterized protein</fullName>
    </submittedName>
</protein>
<accession>A0A2A6CUL7</accession>
<reference evidence="3" key="1">
    <citation type="journal article" date="2008" name="Nat. Genet.">
        <title>The Pristionchus pacificus genome provides a unique perspective on nematode lifestyle and parasitism.</title>
        <authorList>
            <person name="Dieterich C."/>
            <person name="Clifton S.W."/>
            <person name="Schuster L.N."/>
            <person name="Chinwalla A."/>
            <person name="Delehaunty K."/>
            <person name="Dinkelacker I."/>
            <person name="Fulton L."/>
            <person name="Fulton R."/>
            <person name="Godfrey J."/>
            <person name="Minx P."/>
            <person name="Mitreva M."/>
            <person name="Roeseler W."/>
            <person name="Tian H."/>
            <person name="Witte H."/>
            <person name="Yang S.P."/>
            <person name="Wilson R.K."/>
            <person name="Sommer R.J."/>
        </authorList>
    </citation>
    <scope>NUCLEOTIDE SEQUENCE [LARGE SCALE GENOMIC DNA]</scope>
    <source>
        <strain evidence="3">PS312</strain>
    </source>
</reference>
<dbReference type="EnsemblMetazoa" id="PPA20290.1">
    <property type="protein sequence ID" value="PPA20290.1"/>
    <property type="gene ID" value="WBGene00109844"/>
</dbReference>
<evidence type="ECO:0000256" key="1">
    <source>
        <dbReference type="SAM" id="MobiDB-lite"/>
    </source>
</evidence>
<evidence type="ECO:0000313" key="2">
    <source>
        <dbReference type="EnsemblMetazoa" id="PPA20290.1"/>
    </source>
</evidence>
<gene>
    <name evidence="2" type="primary">WBGene00109844</name>
</gene>
<keyword evidence="3" id="KW-1185">Reference proteome</keyword>
<feature type="region of interest" description="Disordered" evidence="1">
    <location>
        <begin position="192"/>
        <end position="221"/>
    </location>
</feature>